<evidence type="ECO:0000256" key="12">
    <source>
        <dbReference type="ARBA" id="ARBA00023157"/>
    </source>
</evidence>
<keyword evidence="8" id="KW-0999">Mitochondrion inner membrane</keyword>
<dbReference type="GO" id="GO:0005743">
    <property type="term" value="C:mitochondrial inner membrane"/>
    <property type="evidence" value="ECO:0007669"/>
    <property type="project" value="UniProtKB-SubCell"/>
</dbReference>
<dbReference type="InterPro" id="IPR008698">
    <property type="entry name" value="NDUB7"/>
</dbReference>
<keyword evidence="15" id="KW-1185">Reference proteome</keyword>
<dbReference type="GeneID" id="14918696"/>
<dbReference type="AlphaFoldDB" id="L8GV95"/>
<accession>L8GV95</accession>
<evidence type="ECO:0000256" key="7">
    <source>
        <dbReference type="ARBA" id="ARBA00022660"/>
    </source>
</evidence>
<evidence type="ECO:0000256" key="10">
    <source>
        <dbReference type="ARBA" id="ARBA00023128"/>
    </source>
</evidence>
<dbReference type="PANTHER" id="PTHR20900:SF0">
    <property type="entry name" value="NADH DEHYDROGENASE [UBIQUINONE] 1 BETA SUBCOMPLEX SUBUNIT 7"/>
    <property type="match status" value="1"/>
</dbReference>
<dbReference type="VEuPathDB" id="AmoebaDB:ACA1_208270"/>
<dbReference type="RefSeq" id="XP_004338953.1">
    <property type="nucleotide sequence ID" value="XM_004338905.1"/>
</dbReference>
<evidence type="ECO:0000256" key="4">
    <source>
        <dbReference type="ARBA" id="ARBA00008006"/>
    </source>
</evidence>
<evidence type="ECO:0000313" key="13">
    <source>
        <dbReference type="EMBL" id="ELR16940.1"/>
    </source>
</evidence>
<dbReference type="OrthoDB" id="268414at2759"/>
<comment type="function">
    <text evidence="1">Accessory subunit of the mitochondrial membrane respiratory chain NADH dehydrogenase (Complex I), that is believed not to be involved in catalysis. Complex I functions in the transfer of electrons from NADH to the respiratory chain. The immediate electron acceptor for the enzyme is believed to be ubiquinone.</text>
</comment>
<dbReference type="EMBL" id="KB007966">
    <property type="protein sequence ID" value="ELR17949.1"/>
    <property type="molecule type" value="Genomic_DNA"/>
</dbReference>
<evidence type="ECO:0000256" key="5">
    <source>
        <dbReference type="ARBA" id="ARBA00018677"/>
    </source>
</evidence>
<dbReference type="GO" id="GO:0005758">
    <property type="term" value="C:mitochondrial intermembrane space"/>
    <property type="evidence" value="ECO:0007669"/>
    <property type="project" value="UniProtKB-SubCell"/>
</dbReference>
<keyword evidence="7" id="KW-0679">Respiratory chain</keyword>
<dbReference type="EMBL" id="KB007980">
    <property type="protein sequence ID" value="ELR16940.1"/>
    <property type="molecule type" value="Genomic_DNA"/>
</dbReference>
<keyword evidence="10" id="KW-0496">Mitochondrion</keyword>
<evidence type="ECO:0000256" key="1">
    <source>
        <dbReference type="ARBA" id="ARBA00003195"/>
    </source>
</evidence>
<dbReference type="GeneID" id="14917652"/>
<dbReference type="OMA" id="KCEYDIF"/>
<evidence type="ECO:0000256" key="9">
    <source>
        <dbReference type="ARBA" id="ARBA00022982"/>
    </source>
</evidence>
<keyword evidence="11" id="KW-0472">Membrane</keyword>
<keyword evidence="6" id="KW-0813">Transport</keyword>
<name>L8GV95_ACACF</name>
<dbReference type="KEGG" id="acan:ACA1_049320"/>
<dbReference type="Pfam" id="PF05676">
    <property type="entry name" value="NDUF_B7"/>
    <property type="match status" value="1"/>
</dbReference>
<dbReference type="STRING" id="1257118.L8GV95"/>
<evidence type="ECO:0000256" key="8">
    <source>
        <dbReference type="ARBA" id="ARBA00022792"/>
    </source>
</evidence>
<dbReference type="PROSITE" id="PS51808">
    <property type="entry name" value="CHCH"/>
    <property type="match status" value="1"/>
</dbReference>
<reference evidence="13 15" key="1">
    <citation type="journal article" date="2013" name="Genome Biol.">
        <title>Genome of Acanthamoeba castellanii highlights extensive lateral gene transfer and early evolution of tyrosine kinase signaling.</title>
        <authorList>
            <person name="Clarke M."/>
            <person name="Lohan A.J."/>
            <person name="Liu B."/>
            <person name="Lagkouvardos I."/>
            <person name="Roy S."/>
            <person name="Zafar N."/>
            <person name="Bertelli C."/>
            <person name="Schilde C."/>
            <person name="Kianianmomeni A."/>
            <person name="Burglin T.R."/>
            <person name="Frech C."/>
            <person name="Turcotte B."/>
            <person name="Kopec K.O."/>
            <person name="Synnott J.M."/>
            <person name="Choo C."/>
            <person name="Paponov I."/>
            <person name="Finkler A."/>
            <person name="Soon Heng Tan C."/>
            <person name="Hutchins A.P."/>
            <person name="Weinmeier T."/>
            <person name="Rattei T."/>
            <person name="Chu J.S."/>
            <person name="Gimenez G."/>
            <person name="Irimia M."/>
            <person name="Rigden D.J."/>
            <person name="Fitzpatrick D.A."/>
            <person name="Lorenzo-Morales J."/>
            <person name="Bateman A."/>
            <person name="Chiu C.H."/>
            <person name="Tang P."/>
            <person name="Hegemann P."/>
            <person name="Fromm H."/>
            <person name="Raoult D."/>
            <person name="Greub G."/>
            <person name="Miranda-Saavedra D."/>
            <person name="Chen N."/>
            <person name="Nash P."/>
            <person name="Ginger M.L."/>
            <person name="Horn M."/>
            <person name="Schaap P."/>
            <person name="Caler L."/>
            <person name="Loftus B."/>
        </authorList>
    </citation>
    <scope>NUCLEOTIDE SEQUENCE [LARGE SCALE GENOMIC DNA]</scope>
    <source>
        <strain evidence="13 15">Neff</strain>
    </source>
</reference>
<gene>
    <name evidence="13" type="ORF">ACA1_049320</name>
    <name evidence="14" type="ORF">ACA1_208270</name>
</gene>
<dbReference type="Proteomes" id="UP000011083">
    <property type="component" value="Unassembled WGS sequence"/>
</dbReference>
<evidence type="ECO:0000313" key="14">
    <source>
        <dbReference type="EMBL" id="ELR17949.1"/>
    </source>
</evidence>
<dbReference type="PANTHER" id="PTHR20900">
    <property type="entry name" value="NADH:UBIQUINONE OXIDOREDUCTASE B18-LIKE SUBUNIT"/>
    <property type="match status" value="1"/>
</dbReference>
<evidence type="ECO:0000256" key="3">
    <source>
        <dbReference type="ARBA" id="ARBA00004637"/>
    </source>
</evidence>
<proteinExistence type="inferred from homology"/>
<comment type="similarity">
    <text evidence="4">Belongs to the complex I NDUFB7 subunit family.</text>
</comment>
<evidence type="ECO:0000256" key="11">
    <source>
        <dbReference type="ARBA" id="ARBA00023136"/>
    </source>
</evidence>
<dbReference type="KEGG" id="acan:ACA1_208270"/>
<dbReference type="VEuPathDB" id="AmoebaDB:ACA1_049320"/>
<protein>
    <recommendedName>
        <fullName evidence="5">NADH dehydrogenase [ubiquinone] 1 beta subcomplex subunit 7</fullName>
    </recommendedName>
</protein>
<comment type="subcellular location">
    <subcellularLocation>
        <location evidence="3">Mitochondrion inner membrane</location>
        <topology evidence="3">Peripheral membrane protein</topology>
    </subcellularLocation>
    <subcellularLocation>
        <location evidence="2">Mitochondrion intermembrane space</location>
    </subcellularLocation>
</comment>
<organism evidence="13 15">
    <name type="scientific">Acanthamoeba castellanii (strain ATCC 30010 / Neff)</name>
    <dbReference type="NCBI Taxonomy" id="1257118"/>
    <lineage>
        <taxon>Eukaryota</taxon>
        <taxon>Amoebozoa</taxon>
        <taxon>Discosea</taxon>
        <taxon>Longamoebia</taxon>
        <taxon>Centramoebida</taxon>
        <taxon>Acanthamoebidae</taxon>
        <taxon>Acanthamoeba</taxon>
    </lineage>
</organism>
<evidence type="ECO:0000256" key="6">
    <source>
        <dbReference type="ARBA" id="ARBA00022448"/>
    </source>
</evidence>
<keyword evidence="12" id="KW-1015">Disulfide bond</keyword>
<dbReference type="RefSeq" id="XP_004339965.1">
    <property type="nucleotide sequence ID" value="XM_004339917.1"/>
</dbReference>
<evidence type="ECO:0000313" key="15">
    <source>
        <dbReference type="Proteomes" id="UP000011083"/>
    </source>
</evidence>
<keyword evidence="9" id="KW-0249">Electron transport</keyword>
<evidence type="ECO:0000256" key="2">
    <source>
        <dbReference type="ARBA" id="ARBA00004569"/>
    </source>
</evidence>
<sequence length="103" mass="12600">MAHHGEKPEQSLEDMEAELSQPREMLISEEEMDAERLPIGYRDYCAHLLVPLNRCRQECFYLPWKCTHERHVYEGCQYEEYKRRKKWMLIEKEKLKRAQEKQA</sequence>